<dbReference type="EMBL" id="QASA01000001">
    <property type="protein sequence ID" value="RDC64453.1"/>
    <property type="molecule type" value="Genomic_DNA"/>
</dbReference>
<dbReference type="AlphaFoldDB" id="A0A369QHR6"/>
<comment type="caution">
    <text evidence="1">The sequence shown here is derived from an EMBL/GenBank/DDBJ whole genome shotgun (WGS) entry which is preliminary data.</text>
</comment>
<sequence>METSHLHPTLIDKEQIPHLKFAHEDVLTDKIEQVKRMHDLKWAAILGNGYHGKVNILFQTEDGDLKRVETTVWAHDQDFVTLKSGTSIPLRCILSIEHI</sequence>
<evidence type="ECO:0000313" key="1">
    <source>
        <dbReference type="EMBL" id="RDC64453.1"/>
    </source>
</evidence>
<name>A0A369QHR6_9BACT</name>
<dbReference type="OrthoDB" id="982075at2"/>
<gene>
    <name evidence="1" type="ORF">AHMF7616_03067</name>
</gene>
<keyword evidence="2" id="KW-1185">Reference proteome</keyword>
<accession>A0A369QHR6</accession>
<reference evidence="1 2" key="1">
    <citation type="submission" date="2018-04" db="EMBL/GenBank/DDBJ databases">
        <title>Adhaeribacter sp. HMF7616 genome sequencing and assembly.</title>
        <authorList>
            <person name="Kang H."/>
            <person name="Kang J."/>
            <person name="Cha I."/>
            <person name="Kim H."/>
            <person name="Joh K."/>
        </authorList>
    </citation>
    <scope>NUCLEOTIDE SEQUENCE [LARGE SCALE GENOMIC DNA]</scope>
    <source>
        <strain evidence="1 2">HMF7616</strain>
    </source>
</reference>
<organism evidence="1 2">
    <name type="scientific">Adhaeribacter pallidiroseus</name>
    <dbReference type="NCBI Taxonomy" id="2072847"/>
    <lineage>
        <taxon>Bacteria</taxon>
        <taxon>Pseudomonadati</taxon>
        <taxon>Bacteroidota</taxon>
        <taxon>Cytophagia</taxon>
        <taxon>Cytophagales</taxon>
        <taxon>Hymenobacteraceae</taxon>
        <taxon>Adhaeribacter</taxon>
    </lineage>
</organism>
<dbReference type="Proteomes" id="UP000253919">
    <property type="component" value="Unassembled WGS sequence"/>
</dbReference>
<dbReference type="RefSeq" id="WP_115373605.1">
    <property type="nucleotide sequence ID" value="NZ_QASA01000001.1"/>
</dbReference>
<protein>
    <submittedName>
        <fullName evidence="1">Uncharacterized protein</fullName>
    </submittedName>
</protein>
<evidence type="ECO:0000313" key="2">
    <source>
        <dbReference type="Proteomes" id="UP000253919"/>
    </source>
</evidence>
<proteinExistence type="predicted"/>